<feature type="region of interest" description="Disordered" evidence="1">
    <location>
        <begin position="52"/>
        <end position="71"/>
    </location>
</feature>
<dbReference type="Proteomes" id="UP001295444">
    <property type="component" value="Chromosome 01"/>
</dbReference>
<dbReference type="EMBL" id="OW240912">
    <property type="protein sequence ID" value="CAH2219784.1"/>
    <property type="molecule type" value="Genomic_DNA"/>
</dbReference>
<name>A0AAD1QY63_PELCU</name>
<evidence type="ECO:0000313" key="3">
    <source>
        <dbReference type="Proteomes" id="UP001295444"/>
    </source>
</evidence>
<evidence type="ECO:0000313" key="2">
    <source>
        <dbReference type="EMBL" id="CAH2219784.1"/>
    </source>
</evidence>
<keyword evidence="3" id="KW-1185">Reference proteome</keyword>
<protein>
    <submittedName>
        <fullName evidence="2">Uncharacterized protein</fullName>
    </submittedName>
</protein>
<reference evidence="2" key="1">
    <citation type="submission" date="2022-03" db="EMBL/GenBank/DDBJ databases">
        <authorList>
            <person name="Alioto T."/>
            <person name="Alioto T."/>
            <person name="Gomez Garrido J."/>
        </authorList>
    </citation>
    <scope>NUCLEOTIDE SEQUENCE</scope>
</reference>
<feature type="compositionally biased region" description="Basic and acidic residues" evidence="1">
    <location>
        <begin position="62"/>
        <end position="71"/>
    </location>
</feature>
<feature type="non-terminal residue" evidence="2">
    <location>
        <position position="71"/>
    </location>
</feature>
<dbReference type="AlphaFoldDB" id="A0AAD1QY63"/>
<evidence type="ECO:0000256" key="1">
    <source>
        <dbReference type="SAM" id="MobiDB-lite"/>
    </source>
</evidence>
<accession>A0AAD1QY63</accession>
<gene>
    <name evidence="2" type="ORF">PECUL_23A051688</name>
</gene>
<proteinExistence type="predicted"/>
<sequence length="71" mass="7971">MEANLCRPGILSYKCSAVKFQRSHMHCEPEVHCSLFGRAAPCCELACGMSTGAGRSHQQWWGREEQSHGYK</sequence>
<organism evidence="2 3">
    <name type="scientific">Pelobates cultripes</name>
    <name type="common">Western spadefoot toad</name>
    <dbReference type="NCBI Taxonomy" id="61616"/>
    <lineage>
        <taxon>Eukaryota</taxon>
        <taxon>Metazoa</taxon>
        <taxon>Chordata</taxon>
        <taxon>Craniata</taxon>
        <taxon>Vertebrata</taxon>
        <taxon>Euteleostomi</taxon>
        <taxon>Amphibia</taxon>
        <taxon>Batrachia</taxon>
        <taxon>Anura</taxon>
        <taxon>Pelobatoidea</taxon>
        <taxon>Pelobatidae</taxon>
        <taxon>Pelobates</taxon>
    </lineage>
</organism>